<gene>
    <name evidence="7" type="ORF">VAZ01S_082_00240</name>
</gene>
<keyword evidence="4 6" id="KW-1133">Transmembrane helix</keyword>
<evidence type="ECO:0000256" key="5">
    <source>
        <dbReference type="ARBA" id="ARBA00023136"/>
    </source>
</evidence>
<evidence type="ECO:0000313" key="7">
    <source>
        <dbReference type="EMBL" id="GAD77625.1"/>
    </source>
</evidence>
<feature type="transmembrane region" description="Helical" evidence="6">
    <location>
        <begin position="27"/>
        <end position="44"/>
    </location>
</feature>
<organism evidence="7 8">
    <name type="scientific">Vibrio azureus NBRC 104587</name>
    <dbReference type="NCBI Taxonomy" id="1219077"/>
    <lineage>
        <taxon>Bacteria</taxon>
        <taxon>Pseudomonadati</taxon>
        <taxon>Pseudomonadota</taxon>
        <taxon>Gammaproteobacteria</taxon>
        <taxon>Vibrionales</taxon>
        <taxon>Vibrionaceae</taxon>
        <taxon>Vibrio</taxon>
    </lineage>
</organism>
<evidence type="ECO:0000256" key="2">
    <source>
        <dbReference type="ARBA" id="ARBA00007375"/>
    </source>
</evidence>
<evidence type="ECO:0000256" key="3">
    <source>
        <dbReference type="ARBA" id="ARBA00022692"/>
    </source>
</evidence>
<dbReference type="GO" id="GO:0016020">
    <property type="term" value="C:membrane"/>
    <property type="evidence" value="ECO:0007669"/>
    <property type="project" value="UniProtKB-SubCell"/>
</dbReference>
<dbReference type="OrthoDB" id="5592477at2"/>
<evidence type="ECO:0000256" key="4">
    <source>
        <dbReference type="ARBA" id="ARBA00022989"/>
    </source>
</evidence>
<dbReference type="Pfam" id="PF07947">
    <property type="entry name" value="YhhN"/>
    <property type="match status" value="1"/>
</dbReference>
<accession>U3AV51</accession>
<dbReference type="EMBL" id="BATL01000082">
    <property type="protein sequence ID" value="GAD77625.1"/>
    <property type="molecule type" value="Genomic_DNA"/>
</dbReference>
<keyword evidence="5 6" id="KW-0472">Membrane</keyword>
<dbReference type="eggNOG" id="COG3714">
    <property type="taxonomic scope" value="Bacteria"/>
</dbReference>
<keyword evidence="3 6" id="KW-0812">Transmembrane</keyword>
<proteinExistence type="inferred from homology"/>
<dbReference type="RefSeq" id="WP_021711362.1">
    <property type="nucleotide sequence ID" value="NZ_BAOB01000033.1"/>
</dbReference>
<feature type="transmembrane region" description="Helical" evidence="6">
    <location>
        <begin position="103"/>
        <end position="122"/>
    </location>
</feature>
<name>U3AV51_9VIBR</name>
<evidence type="ECO:0008006" key="9">
    <source>
        <dbReference type="Google" id="ProtNLM"/>
    </source>
</evidence>
<feature type="transmembrane region" description="Helical" evidence="6">
    <location>
        <begin position="50"/>
        <end position="67"/>
    </location>
</feature>
<evidence type="ECO:0000256" key="6">
    <source>
        <dbReference type="SAM" id="Phobius"/>
    </source>
</evidence>
<keyword evidence="8" id="KW-1185">Reference proteome</keyword>
<dbReference type="AlphaFoldDB" id="U3AV51"/>
<feature type="transmembrane region" description="Helical" evidence="6">
    <location>
        <begin position="129"/>
        <end position="148"/>
    </location>
</feature>
<feature type="transmembrane region" description="Helical" evidence="6">
    <location>
        <begin position="190"/>
        <end position="210"/>
    </location>
</feature>
<feature type="transmembrane region" description="Helical" evidence="6">
    <location>
        <begin position="160"/>
        <end position="178"/>
    </location>
</feature>
<dbReference type="InterPro" id="IPR012506">
    <property type="entry name" value="TMEM86B-like"/>
</dbReference>
<comment type="caution">
    <text evidence="7">The sequence shown here is derived from an EMBL/GenBank/DDBJ whole genome shotgun (WGS) entry which is preliminary data.</text>
</comment>
<dbReference type="Proteomes" id="UP000016567">
    <property type="component" value="Unassembled WGS sequence"/>
</dbReference>
<protein>
    <recommendedName>
        <fullName evidence="9">Lysoplasmalogenase</fullName>
    </recommendedName>
</protein>
<comment type="subcellular location">
    <subcellularLocation>
        <location evidence="1">Membrane</location>
        <topology evidence="1">Multi-pass membrane protein</topology>
    </subcellularLocation>
</comment>
<evidence type="ECO:0000256" key="1">
    <source>
        <dbReference type="ARBA" id="ARBA00004141"/>
    </source>
</evidence>
<evidence type="ECO:0000313" key="8">
    <source>
        <dbReference type="Proteomes" id="UP000016567"/>
    </source>
</evidence>
<reference evidence="7 8" key="1">
    <citation type="submission" date="2013-09" db="EMBL/GenBank/DDBJ databases">
        <title>Whole genome shotgun sequence of Vibrio azureus NBRC 104587.</title>
        <authorList>
            <person name="Isaki S."/>
            <person name="Hosoyama A."/>
            <person name="Numata M."/>
            <person name="Hashimoto M."/>
            <person name="Hosoyama Y."/>
            <person name="Tsuchikane K."/>
            <person name="Noguchi M."/>
            <person name="Hirakata S."/>
            <person name="Ichikawa N."/>
            <person name="Ohji S."/>
            <person name="Yamazoe A."/>
            <person name="Fujita N."/>
        </authorList>
    </citation>
    <scope>NUCLEOTIDE SEQUENCE [LARGE SCALE GENOMIC DNA]</scope>
    <source>
        <strain evidence="7 8">NBRC 104587</strain>
    </source>
</reference>
<dbReference type="STRING" id="1219077.VAZ01S_082_00240"/>
<comment type="similarity">
    <text evidence="2">Belongs to the TMEM86 family.</text>
</comment>
<sequence>MWSWLAIGLSGFYSVLGTKQANFMQALVFKLFTLFLLLILILTAGNTTAHSYWIAGGLVTFMLADILHSLKSGRFLKALYFTGYLLAQVCYSKAFWVQLNGEVIWWLLALLLSASIVAFFLLLPRLDALLVPVAIMGVMLVQMAWVSGEVWLQMPSYSSALGFGGTLVMIASALGYAVYDYRKVNKTISLWINGSYLLCHVLIVASGVSLSI</sequence>